<dbReference type="Proteomes" id="UP000887576">
    <property type="component" value="Unplaced"/>
</dbReference>
<sequence length="2217" mass="250871">MKEMEIDNSDGINTSSNIFGQNPNIDRFSRFFQQTLTGFIKDLPTTSANLFQKFTADSQRTNLFPNLNFSGLFYGIVNLLEVFPLLTSGQKDIGQEILATIKSLYFFLDRECIDQLPHLIASQLGVMPPELNKKILYLLADVILPYTMSDEAYGQLSVPGVIMLVLQHYADPSLHTYLLENLMAIKPVVYNDLITVIAKGTSESRVAAANLLFHYWPLINPSIIHRKPIQYKVHAWSPSPCENGTCSNASIKVIYDPYVCANLGNTAPPMRLCKSCADDVQSDQPSHYVSQPMPASNSTVCQNKACESTNRFAVGTCFAEDCIRSHQHVPLRLCLECFTHLHSNPTAQNHMRHTKPTCAWNTTIERDMIEAIVKLLKETSISLEGVEGEGKRPKWLRQLEGGQSLGRDIDSMSDEKRMLSRYGIWLMAAMCPPSNDAPSHAVGYIMSVVFQWFTTTALLPNDSMGSTLEQLKTDFASEWVNQAIMNHYDTFVLTLMPDVPEYAQVGGVWDKWCTRKDQLKDGLSKLLALMPYDVISLKTWSQVIPKWLKCICDEMEEEDYLELKILLCKIFEPDLCALPFDSEKVYDFINQRLCNEGYDEVLDALNWLHLLCRMDITMSLSMILKMFQACLLRISSLTSPYNKENDLEEDPGPLAIQVIMISIISQQMKLGEGNLIDTQTLTEELFVTSALLLQYPTGNIDHEHSCQNPETDQFSDCVRCQQAAFLYQIINSIVEQLCPKNEVKIEVDQTDRDNWINDLQMTESATTPSHLSNVTSPRNPSLHASVISPLLPGSNLAEQQINQQSGSLQYLTANMQEEVANDEFVGVLPSEEIETAVAQATTLTETDVGRETCQIVTATLFESLKGTPMQPRENLKNEFWNTSVGRFRFTLDQLPAQLRLIYSLLSNIDSEMDPDVQYFLLSTTKYLCLHCEALSNARREHRGFLIWAQENLLIPKLWTLLRSDYGQVGQLAVPLIIHAITLPCGDEVFWNTVNNDFTSTKWEVRFKAVERVFVLAHMIVEAPVKANKLLQTSLSCAFSHYIVSVHDPNPAVSQRALLTIRSLPSTSLVLMNLCLESQFDSCIIDRPLIISRINLLTTIVPEEDILTWEFFINRFEALAVEAQLKFQSNEQGYVQGFANPDPMSETNQIKLSRARQSLNEADSVRSIVKSLRENSLKHQLTIIARIEREERHKAHEAIRIRGRRGATYGKDLARVKLRKVLMMVRVVNAFRQFTDRLRALTPINVIRSRNSSPDATTGNHATDALAAGAFTAFPFDFGDEASKNHPNRGRQTNGYGRLREFTDEESNLSLLLNRVVDMENTERHTVYLTVSLLVHFLCNRKSNPSAEKNSAKKQSLLIRYFNTLLGYSNSEKCFTIPPTRLRKAAICNAFLSGLPEILDNNLMIGNQLLPIVLHLLLHLPSPQKFASDQSSADYSLALLELPSRHSWLHTLIVILYKYRYDQVPINELVKKLIKVVISTIELQCHECAPNAEPKPMDFQIWSDSSEDEEGEEKIIKEEDDDTSLDYSQSQIQEIPEAKQLIRPESLKVSKALTTTGAQLITFQTLEVQPTIVEPTVTLHDPGERQEGSPVIPSITKSHYNTSGRKNKFKNRNKKKHIRAEYTRLRCGFCNEILETFDEETMSLGLISLSTFIHREPAMAAPMLFRIITAVAKFVDAPQYPWHETNIFVPGNSKSAAKQLLRVTLHQMSTCGIAIQLFDSKIDNLNSFWSTISYSLMDFNELNPVAFVQTLLDDILEIWPSKFGRIMHNLSAYITTIPSDVCLTNWGSVITLLDTFFRRYYTSYTAESSTKVPVTTELKSSVIIMTGIMRVQNFSSLKQSVSLVEAYSKWMTEVLHDCTVDLRDLLAVCTACNRSLIRERDKQCLTRAVVNELIQAIKFKYEMVEANYMTIIEFIMQDYGEEISADLDQFNTGASEAIRPFMTDILEFISDLHVLSKLKKQTNSDRMGGDLKAGLAEIVALEMSRPTLRDSRPVMRYIPWLMSPPSVTQAVPGAFAESVTNVRILSWLLLGALHASHNCLPVPIDCSNHMADYIHFVLAGFADQSKQSVVHMSALFHAFHLCQLWTVYCEKVSTGTDESSSKAIDYILDFWSRVTPAILQLLSHSKVLADMVNLHFVNTMQALQQCNSAVLCQLYPMWQPILTAYHAQIPSQLRVKLDECENQPTLDSQPLLPWLKNVRYKISQIELQTSAASPFYNV</sequence>
<organism evidence="1 2">
    <name type="scientific">Panagrolaimus sp. JU765</name>
    <dbReference type="NCBI Taxonomy" id="591449"/>
    <lineage>
        <taxon>Eukaryota</taxon>
        <taxon>Metazoa</taxon>
        <taxon>Ecdysozoa</taxon>
        <taxon>Nematoda</taxon>
        <taxon>Chromadorea</taxon>
        <taxon>Rhabditida</taxon>
        <taxon>Tylenchina</taxon>
        <taxon>Panagrolaimomorpha</taxon>
        <taxon>Panagrolaimoidea</taxon>
        <taxon>Panagrolaimidae</taxon>
        <taxon>Panagrolaimus</taxon>
    </lineage>
</organism>
<name>A0AC34RJY7_9BILA</name>
<protein>
    <submittedName>
        <fullName evidence="2">Uncoordinated protein 79</fullName>
    </submittedName>
</protein>
<proteinExistence type="predicted"/>
<accession>A0AC34RJY7</accession>
<evidence type="ECO:0000313" key="1">
    <source>
        <dbReference type="Proteomes" id="UP000887576"/>
    </source>
</evidence>
<dbReference type="WBParaSite" id="JU765_v2.g7454.t1">
    <property type="protein sequence ID" value="JU765_v2.g7454.t1"/>
    <property type="gene ID" value="JU765_v2.g7454"/>
</dbReference>
<evidence type="ECO:0000313" key="2">
    <source>
        <dbReference type="WBParaSite" id="JU765_v2.g7454.t1"/>
    </source>
</evidence>
<reference evidence="2" key="1">
    <citation type="submission" date="2022-11" db="UniProtKB">
        <authorList>
            <consortium name="WormBaseParasite"/>
        </authorList>
    </citation>
    <scope>IDENTIFICATION</scope>
</reference>